<evidence type="ECO:0000313" key="3">
    <source>
        <dbReference type="Proteomes" id="UP000434036"/>
    </source>
</evidence>
<protein>
    <recommendedName>
        <fullName evidence="4">Lipoprotein</fullName>
    </recommendedName>
</protein>
<evidence type="ECO:0000313" key="2">
    <source>
        <dbReference type="EMBL" id="MXQ73939.1"/>
    </source>
</evidence>
<evidence type="ECO:0008006" key="4">
    <source>
        <dbReference type="Google" id="ProtNLM"/>
    </source>
</evidence>
<keyword evidence="1" id="KW-0732">Signal</keyword>
<dbReference type="RefSeq" id="WP_160625337.1">
    <property type="nucleotide sequence ID" value="NZ_WUUQ01000002.1"/>
</dbReference>
<evidence type="ECO:0000256" key="1">
    <source>
        <dbReference type="SAM" id="SignalP"/>
    </source>
</evidence>
<name>A0A6N8UBM7_9FIRM</name>
<comment type="caution">
    <text evidence="2">The sequence shown here is derived from an EMBL/GenBank/DDBJ whole genome shotgun (WGS) entry which is preliminary data.</text>
</comment>
<feature type="signal peptide" evidence="1">
    <location>
        <begin position="1"/>
        <end position="20"/>
    </location>
</feature>
<gene>
    <name evidence="2" type="ORF">GSF08_08295</name>
</gene>
<proteinExistence type="predicted"/>
<accession>A0A6N8UBM7</accession>
<feature type="chain" id="PRO_5039103011" description="Lipoprotein" evidence="1">
    <location>
        <begin position="21"/>
        <end position="243"/>
    </location>
</feature>
<dbReference type="AlphaFoldDB" id="A0A6N8UBM7"/>
<sequence length="243" mass="27740">MKKALLLSAVLLLLSGCARVDIDSDAIRSLLKKSTQNHARPTATMTKKYYNYYLPGEVGKKESTPLSEVFRKDGFEIIMNFNASAIIIDRFYLNGELDKKEQSSKSKSLSLTSVSKQQKQSITMKKDKSGNMQYQGIYKNGNNQYFPYELFIQTLDGKQYLLHLNGTIVDFYALIPAAEIKPAVTAMMKIMQSIEYDKKQIVADFSLKKAEQNRKDSLNYLNGRYAEEGFLIDQDYRETESPK</sequence>
<dbReference type="EMBL" id="WUUQ01000002">
    <property type="protein sequence ID" value="MXQ73939.1"/>
    <property type="molecule type" value="Genomic_DNA"/>
</dbReference>
<reference evidence="2 3" key="1">
    <citation type="submission" date="2019-12" db="EMBL/GenBank/DDBJ databases">
        <authorList>
            <person name="Yang R."/>
        </authorList>
    </citation>
    <scope>NUCLEOTIDE SEQUENCE [LARGE SCALE GENOMIC DNA]</scope>
    <source>
        <strain evidence="2 3">DONG20-135</strain>
    </source>
</reference>
<keyword evidence="3" id="KW-1185">Reference proteome</keyword>
<dbReference type="PROSITE" id="PS51257">
    <property type="entry name" value="PROKAR_LIPOPROTEIN"/>
    <property type="match status" value="1"/>
</dbReference>
<organism evidence="2 3">
    <name type="scientific">Copranaerobaculum intestinale</name>
    <dbReference type="NCBI Taxonomy" id="2692629"/>
    <lineage>
        <taxon>Bacteria</taxon>
        <taxon>Bacillati</taxon>
        <taxon>Bacillota</taxon>
        <taxon>Erysipelotrichia</taxon>
        <taxon>Erysipelotrichales</taxon>
        <taxon>Erysipelotrichaceae</taxon>
        <taxon>Copranaerobaculum</taxon>
    </lineage>
</organism>
<dbReference type="Proteomes" id="UP000434036">
    <property type="component" value="Unassembled WGS sequence"/>
</dbReference>
<reference evidence="2 3" key="2">
    <citation type="submission" date="2020-01" db="EMBL/GenBank/DDBJ databases">
        <title>Clostridiaceae sp. nov. isolated from the gut of human by culturomics.</title>
        <authorList>
            <person name="Chang Y."/>
        </authorList>
    </citation>
    <scope>NUCLEOTIDE SEQUENCE [LARGE SCALE GENOMIC DNA]</scope>
    <source>
        <strain evidence="2 3">DONG20-135</strain>
    </source>
</reference>